<keyword evidence="2" id="KW-0238">DNA-binding</keyword>
<dbReference type="SUPFAM" id="SSF48008">
    <property type="entry name" value="GntR ligand-binding domain-like"/>
    <property type="match status" value="1"/>
</dbReference>
<keyword evidence="3" id="KW-0804">Transcription</keyword>
<keyword evidence="1" id="KW-0805">Transcription regulation</keyword>
<proteinExistence type="predicted"/>
<dbReference type="InterPro" id="IPR011711">
    <property type="entry name" value="GntR_C"/>
</dbReference>
<sequence>MDLSRGALREHLSQLDSLGVLRRRQGHGSYLDTPNVEFIQTYFMLMRQLGHLGDDEFSEARAMLEEVMAAAAASRVRDVDVEELRDIVGVMVAHTKAGDAQRALQADLDFHSRIYEIVDNPIFNMLNQGFAHVLRDNMQLRRDLAMSAETPAADGSFNTDTVHYEIVNALAARDADAARSAMRRHFSDFSLLALAAQIASNGHQPHT</sequence>
<dbReference type="PANTHER" id="PTHR43537:SF5">
    <property type="entry name" value="UXU OPERON TRANSCRIPTIONAL REGULATOR"/>
    <property type="match status" value="1"/>
</dbReference>
<evidence type="ECO:0000256" key="3">
    <source>
        <dbReference type="ARBA" id="ARBA00023163"/>
    </source>
</evidence>
<gene>
    <name evidence="5" type="ORF">CLV37_1279</name>
</gene>
<dbReference type="PANTHER" id="PTHR43537">
    <property type="entry name" value="TRANSCRIPTIONAL REGULATOR, GNTR FAMILY"/>
    <property type="match status" value="1"/>
</dbReference>
<evidence type="ECO:0000313" key="5">
    <source>
        <dbReference type="EMBL" id="PRY07804.1"/>
    </source>
</evidence>
<evidence type="ECO:0000259" key="4">
    <source>
        <dbReference type="SMART" id="SM00895"/>
    </source>
</evidence>
<dbReference type="AlphaFoldDB" id="A0A2T0QSG2"/>
<reference evidence="5 6" key="1">
    <citation type="submission" date="2018-03" db="EMBL/GenBank/DDBJ databases">
        <title>Genomic Encyclopedia of Archaeal and Bacterial Type Strains, Phase II (KMG-II): from individual species to whole genera.</title>
        <authorList>
            <person name="Goeker M."/>
        </authorList>
    </citation>
    <scope>NUCLEOTIDE SEQUENCE [LARGE SCALE GENOMIC DNA]</scope>
    <source>
        <strain evidence="5 6">DSM 19711</strain>
    </source>
</reference>
<evidence type="ECO:0000313" key="6">
    <source>
        <dbReference type="Proteomes" id="UP000238083"/>
    </source>
</evidence>
<dbReference type="EMBL" id="PVZF01000027">
    <property type="protein sequence ID" value="PRY07804.1"/>
    <property type="molecule type" value="Genomic_DNA"/>
</dbReference>
<protein>
    <submittedName>
        <fullName evidence="5">GntR family transcriptional regulator</fullName>
    </submittedName>
</protein>
<organism evidence="5 6">
    <name type="scientific">Kineococcus rhizosphaerae</name>
    <dbReference type="NCBI Taxonomy" id="559628"/>
    <lineage>
        <taxon>Bacteria</taxon>
        <taxon>Bacillati</taxon>
        <taxon>Actinomycetota</taxon>
        <taxon>Actinomycetes</taxon>
        <taxon>Kineosporiales</taxon>
        <taxon>Kineosporiaceae</taxon>
        <taxon>Kineococcus</taxon>
    </lineage>
</organism>
<dbReference type="Proteomes" id="UP000238083">
    <property type="component" value="Unassembled WGS sequence"/>
</dbReference>
<comment type="caution">
    <text evidence="5">The sequence shown here is derived from an EMBL/GenBank/DDBJ whole genome shotgun (WGS) entry which is preliminary data.</text>
</comment>
<dbReference type="InterPro" id="IPR008920">
    <property type="entry name" value="TF_FadR/GntR_C"/>
</dbReference>
<keyword evidence="6" id="KW-1185">Reference proteome</keyword>
<dbReference type="Gene3D" id="1.20.120.530">
    <property type="entry name" value="GntR ligand-binding domain-like"/>
    <property type="match status" value="1"/>
</dbReference>
<dbReference type="SMART" id="SM00895">
    <property type="entry name" value="FCD"/>
    <property type="match status" value="1"/>
</dbReference>
<name>A0A2T0QSG2_9ACTN</name>
<dbReference type="Pfam" id="PF07729">
    <property type="entry name" value="FCD"/>
    <property type="match status" value="1"/>
</dbReference>
<evidence type="ECO:0000256" key="1">
    <source>
        <dbReference type="ARBA" id="ARBA00023015"/>
    </source>
</evidence>
<evidence type="ECO:0000256" key="2">
    <source>
        <dbReference type="ARBA" id="ARBA00023125"/>
    </source>
</evidence>
<feature type="domain" description="GntR C-terminal" evidence="4">
    <location>
        <begin position="56"/>
        <end position="188"/>
    </location>
</feature>
<dbReference type="GO" id="GO:0003677">
    <property type="term" value="F:DNA binding"/>
    <property type="evidence" value="ECO:0007669"/>
    <property type="project" value="UniProtKB-KW"/>
</dbReference>
<accession>A0A2T0QSG2</accession>